<protein>
    <submittedName>
        <fullName evidence="2">Uncharacterized protein</fullName>
    </submittedName>
</protein>
<comment type="caution">
    <text evidence="2">The sequence shown here is derived from an EMBL/GenBank/DDBJ whole genome shotgun (WGS) entry which is preliminary data.</text>
</comment>
<dbReference type="AlphaFoldDB" id="A0A2K3N0Y1"/>
<accession>A0A2K3N0Y1</accession>
<gene>
    <name evidence="2" type="ORF">L195_g019923</name>
</gene>
<dbReference type="InterPro" id="IPR006927">
    <property type="entry name" value="DUF639"/>
</dbReference>
<dbReference type="STRING" id="57577.A0A2K3N0Y1"/>
<evidence type="ECO:0000313" key="3">
    <source>
        <dbReference type="Proteomes" id="UP000236291"/>
    </source>
</evidence>
<dbReference type="PANTHER" id="PTHR31860">
    <property type="entry name" value="HEAT-INDUCIBLE TRANSCRIPTION REPRESSOR (DUF639)-RELATED"/>
    <property type="match status" value="1"/>
</dbReference>
<name>A0A2K3N0Y1_TRIPR</name>
<organism evidence="2 3">
    <name type="scientific">Trifolium pratense</name>
    <name type="common">Red clover</name>
    <dbReference type="NCBI Taxonomy" id="57577"/>
    <lineage>
        <taxon>Eukaryota</taxon>
        <taxon>Viridiplantae</taxon>
        <taxon>Streptophyta</taxon>
        <taxon>Embryophyta</taxon>
        <taxon>Tracheophyta</taxon>
        <taxon>Spermatophyta</taxon>
        <taxon>Magnoliopsida</taxon>
        <taxon>eudicotyledons</taxon>
        <taxon>Gunneridae</taxon>
        <taxon>Pentapetalae</taxon>
        <taxon>rosids</taxon>
        <taxon>fabids</taxon>
        <taxon>Fabales</taxon>
        <taxon>Fabaceae</taxon>
        <taxon>Papilionoideae</taxon>
        <taxon>50 kb inversion clade</taxon>
        <taxon>NPAAA clade</taxon>
        <taxon>Hologalegina</taxon>
        <taxon>IRL clade</taxon>
        <taxon>Trifolieae</taxon>
        <taxon>Trifolium</taxon>
    </lineage>
</organism>
<dbReference type="PANTHER" id="PTHR31860:SF6">
    <property type="entry name" value="HEAT-INDUCIBLE TRANSCRIPTION REPRESSOR (DUF639)"/>
    <property type="match status" value="1"/>
</dbReference>
<keyword evidence="1" id="KW-1133">Transmembrane helix</keyword>
<dbReference type="Proteomes" id="UP000236291">
    <property type="component" value="Unassembled WGS sequence"/>
</dbReference>
<feature type="transmembrane region" description="Helical" evidence="1">
    <location>
        <begin position="6"/>
        <end position="30"/>
    </location>
</feature>
<keyword evidence="1" id="KW-0472">Membrane</keyword>
<keyword evidence="1" id="KW-0812">Transmembrane</keyword>
<proteinExistence type="predicted"/>
<evidence type="ECO:0000313" key="2">
    <source>
        <dbReference type="EMBL" id="PNX96711.1"/>
    </source>
</evidence>
<sequence>ATEKLAFALLSAGLMLALLPIKYIVLLVFLEIFTMYSPPRKANTERWERRFREWWFSIPAAPVKLEREKEDKKKK</sequence>
<reference evidence="2 3" key="1">
    <citation type="journal article" date="2014" name="Am. J. Bot.">
        <title>Genome assembly and annotation for red clover (Trifolium pratense; Fabaceae).</title>
        <authorList>
            <person name="Istvanek J."/>
            <person name="Jaros M."/>
            <person name="Krenek A."/>
            <person name="Repkova J."/>
        </authorList>
    </citation>
    <scope>NUCLEOTIDE SEQUENCE [LARGE SCALE GENOMIC DNA]</scope>
    <source>
        <strain evidence="3">cv. Tatra</strain>
        <tissue evidence="2">Young leaves</tissue>
    </source>
</reference>
<reference evidence="2 3" key="2">
    <citation type="journal article" date="2017" name="Front. Plant Sci.">
        <title>Gene Classification and Mining of Molecular Markers Useful in Red Clover (Trifolium pratense) Breeding.</title>
        <authorList>
            <person name="Istvanek J."/>
            <person name="Dluhosova J."/>
            <person name="Dluhos P."/>
            <person name="Patkova L."/>
            <person name="Nedelnik J."/>
            <person name="Repkova J."/>
        </authorList>
    </citation>
    <scope>NUCLEOTIDE SEQUENCE [LARGE SCALE GENOMIC DNA]</scope>
    <source>
        <strain evidence="3">cv. Tatra</strain>
        <tissue evidence="2">Young leaves</tissue>
    </source>
</reference>
<evidence type="ECO:0000256" key="1">
    <source>
        <dbReference type="SAM" id="Phobius"/>
    </source>
</evidence>
<feature type="non-terminal residue" evidence="2">
    <location>
        <position position="1"/>
    </location>
</feature>
<dbReference type="EMBL" id="ASHM01014780">
    <property type="protein sequence ID" value="PNX96711.1"/>
    <property type="molecule type" value="Genomic_DNA"/>
</dbReference>
<dbReference type="Pfam" id="PF04842">
    <property type="entry name" value="DUF639"/>
    <property type="match status" value="1"/>
</dbReference>